<evidence type="ECO:0000256" key="9">
    <source>
        <dbReference type="ARBA" id="ARBA00022840"/>
    </source>
</evidence>
<comment type="subcellular location">
    <subcellularLocation>
        <location evidence="1">Cell membrane</location>
        <topology evidence="1">Single-pass type I membrane protein</topology>
    </subcellularLocation>
</comment>
<evidence type="ECO:0000256" key="15">
    <source>
        <dbReference type="ARBA" id="ARBA00023180"/>
    </source>
</evidence>
<evidence type="ECO:0000259" key="17">
    <source>
        <dbReference type="Pfam" id="PF12810"/>
    </source>
</evidence>
<keyword evidence="12" id="KW-0829">Tyrosine-protein kinase</keyword>
<feature type="domain" description="ALK/LTK-like glycine-rich" evidence="17">
    <location>
        <begin position="68"/>
        <end position="245"/>
    </location>
</feature>
<keyword evidence="5" id="KW-0812">Transmembrane</keyword>
<keyword evidence="13" id="KW-1015">Disulfide bond</keyword>
<keyword evidence="19" id="KW-1185">Reference proteome</keyword>
<dbReference type="EC" id="2.7.10.1" evidence="2"/>
<keyword evidence="9" id="KW-0067">ATP-binding</keyword>
<keyword evidence="14" id="KW-0675">Receptor</keyword>
<dbReference type="InterPro" id="IPR055163">
    <property type="entry name" value="ALK/LTK-like_GRD"/>
</dbReference>
<evidence type="ECO:0000256" key="6">
    <source>
        <dbReference type="ARBA" id="ARBA00022729"/>
    </source>
</evidence>
<protein>
    <recommendedName>
        <fullName evidence="2">receptor protein-tyrosine kinase</fullName>
        <ecNumber evidence="2">2.7.10.1</ecNumber>
    </recommendedName>
</protein>
<dbReference type="RefSeq" id="WP_188489517.1">
    <property type="nucleotide sequence ID" value="NZ_BMCS01000001.1"/>
</dbReference>
<dbReference type="EMBL" id="BMCS01000001">
    <property type="protein sequence ID" value="GGF25650.1"/>
    <property type="molecule type" value="Genomic_DNA"/>
</dbReference>
<evidence type="ECO:0000313" key="19">
    <source>
        <dbReference type="Proteomes" id="UP000632454"/>
    </source>
</evidence>
<evidence type="ECO:0000256" key="1">
    <source>
        <dbReference type="ARBA" id="ARBA00004251"/>
    </source>
</evidence>
<feature type="region of interest" description="Disordered" evidence="16">
    <location>
        <begin position="164"/>
        <end position="202"/>
    </location>
</feature>
<evidence type="ECO:0000256" key="3">
    <source>
        <dbReference type="ARBA" id="ARBA00022475"/>
    </source>
</evidence>
<dbReference type="Pfam" id="PF12810">
    <property type="entry name" value="ALK_LTK_GRD"/>
    <property type="match status" value="1"/>
</dbReference>
<keyword evidence="8" id="KW-0418">Kinase</keyword>
<gene>
    <name evidence="18" type="ORF">GCM10007298_21880</name>
</gene>
<evidence type="ECO:0000256" key="13">
    <source>
        <dbReference type="ARBA" id="ARBA00023157"/>
    </source>
</evidence>
<keyword evidence="4" id="KW-0808">Transferase</keyword>
<organism evidence="18 19">
    <name type="scientific">Williamsia phyllosphaerae</name>
    <dbReference type="NCBI Taxonomy" id="885042"/>
    <lineage>
        <taxon>Bacteria</taxon>
        <taxon>Bacillati</taxon>
        <taxon>Actinomycetota</taxon>
        <taxon>Actinomycetes</taxon>
        <taxon>Mycobacteriales</taxon>
        <taxon>Nocardiaceae</taxon>
        <taxon>Williamsia</taxon>
    </lineage>
</organism>
<keyword evidence="3" id="KW-1003">Cell membrane</keyword>
<evidence type="ECO:0000256" key="11">
    <source>
        <dbReference type="ARBA" id="ARBA00023136"/>
    </source>
</evidence>
<evidence type="ECO:0000256" key="10">
    <source>
        <dbReference type="ARBA" id="ARBA00022989"/>
    </source>
</evidence>
<evidence type="ECO:0000256" key="2">
    <source>
        <dbReference type="ARBA" id="ARBA00011902"/>
    </source>
</evidence>
<reference evidence="19" key="1">
    <citation type="journal article" date="2019" name="Int. J. Syst. Evol. Microbiol.">
        <title>The Global Catalogue of Microorganisms (GCM) 10K type strain sequencing project: providing services to taxonomists for standard genome sequencing and annotation.</title>
        <authorList>
            <consortium name="The Broad Institute Genomics Platform"/>
            <consortium name="The Broad Institute Genome Sequencing Center for Infectious Disease"/>
            <person name="Wu L."/>
            <person name="Ma J."/>
        </authorList>
    </citation>
    <scope>NUCLEOTIDE SEQUENCE [LARGE SCALE GENOMIC DNA]</scope>
    <source>
        <strain evidence="19">CCM 7855</strain>
    </source>
</reference>
<accession>A0ABQ1UUU4</accession>
<evidence type="ECO:0000256" key="16">
    <source>
        <dbReference type="SAM" id="MobiDB-lite"/>
    </source>
</evidence>
<sequence>MIRNRVVAVAGAGVIALAGTILGVGPAAAALPAGCTQAPFQATIRCTFTYTGTSQTFVVPRGLNRVLVTATGARGGGAIQGRPTVASKITTYIPARGGQRLFVYVGGGGQTAKQFGQLALGGYNGGGAGRPAGGGGASDVRTVGGPASSFASLKSRLIVAGGAGGTTAASRGGDGGRPGESNSNNGAAGGGPGGLSNPATPAGRSGVGGFGFGGKAVGAGGGGGGGFFGGSAGFGNGGGGGGSSFPGVPSPVFTPSGSQVTISYPGPCFPFCFGS</sequence>
<keyword evidence="10" id="KW-1133">Transmembrane helix</keyword>
<name>A0ABQ1UUU4_9NOCA</name>
<evidence type="ECO:0000256" key="4">
    <source>
        <dbReference type="ARBA" id="ARBA00022679"/>
    </source>
</evidence>
<keyword evidence="11" id="KW-0472">Membrane</keyword>
<comment type="caution">
    <text evidence="18">The sequence shown here is derived from an EMBL/GenBank/DDBJ whole genome shotgun (WGS) entry which is preliminary data.</text>
</comment>
<dbReference type="Proteomes" id="UP000632454">
    <property type="component" value="Unassembled WGS sequence"/>
</dbReference>
<keyword evidence="6" id="KW-0732">Signal</keyword>
<evidence type="ECO:0000256" key="12">
    <source>
        <dbReference type="ARBA" id="ARBA00023137"/>
    </source>
</evidence>
<proteinExistence type="predicted"/>
<keyword evidence="15" id="KW-0325">Glycoprotein</keyword>
<evidence type="ECO:0000256" key="8">
    <source>
        <dbReference type="ARBA" id="ARBA00022777"/>
    </source>
</evidence>
<evidence type="ECO:0000256" key="5">
    <source>
        <dbReference type="ARBA" id="ARBA00022692"/>
    </source>
</evidence>
<evidence type="ECO:0000313" key="18">
    <source>
        <dbReference type="EMBL" id="GGF25650.1"/>
    </source>
</evidence>
<keyword evidence="7" id="KW-0547">Nucleotide-binding</keyword>
<evidence type="ECO:0000256" key="14">
    <source>
        <dbReference type="ARBA" id="ARBA00023170"/>
    </source>
</evidence>
<evidence type="ECO:0000256" key="7">
    <source>
        <dbReference type="ARBA" id="ARBA00022741"/>
    </source>
</evidence>